<evidence type="ECO:0000256" key="6">
    <source>
        <dbReference type="ARBA" id="ARBA00023212"/>
    </source>
</evidence>
<evidence type="ECO:0000256" key="8">
    <source>
        <dbReference type="SAM" id="MobiDB-lite"/>
    </source>
</evidence>
<dbReference type="PANTHER" id="PTHR13924:SF11">
    <property type="entry name" value="TRANSFORMING ACIDIC COILED-COIL-CONTAINING PROTEIN 2"/>
    <property type="match status" value="1"/>
</dbReference>
<protein>
    <recommendedName>
        <fullName evidence="9">Transforming acidic coiled-coil-containing protein C-terminal domain-containing protein</fullName>
    </recommendedName>
</protein>
<dbReference type="EMBL" id="AFYH01123337">
    <property type="status" value="NOT_ANNOTATED_CDS"/>
    <property type="molecule type" value="Genomic_DNA"/>
</dbReference>
<name>H3AYI9_LATCH</name>
<feature type="compositionally biased region" description="Low complexity" evidence="8">
    <location>
        <begin position="443"/>
        <end position="458"/>
    </location>
</feature>
<feature type="compositionally biased region" description="Basic and acidic residues" evidence="8">
    <location>
        <begin position="328"/>
        <end position="341"/>
    </location>
</feature>
<dbReference type="OMA" id="ETESPYL"/>
<feature type="compositionally biased region" description="Polar residues" evidence="8">
    <location>
        <begin position="217"/>
        <end position="227"/>
    </location>
</feature>
<dbReference type="EMBL" id="AFYH01123336">
    <property type="status" value="NOT_ANNOTATED_CDS"/>
    <property type="molecule type" value="Genomic_DNA"/>
</dbReference>
<dbReference type="Gene3D" id="1.20.5.1700">
    <property type="match status" value="1"/>
</dbReference>
<dbReference type="PANTHER" id="PTHR13924">
    <property type="entry name" value="TRANSFORMING ACIDIC COILED-COIL CONTAINING PROTEIN 1/2"/>
    <property type="match status" value="1"/>
</dbReference>
<feature type="compositionally biased region" description="Polar residues" evidence="8">
    <location>
        <begin position="461"/>
        <end position="481"/>
    </location>
</feature>
<evidence type="ECO:0000256" key="3">
    <source>
        <dbReference type="ARBA" id="ARBA00022490"/>
    </source>
</evidence>
<dbReference type="EMBL" id="AFYH01123333">
    <property type="status" value="NOT_ANNOTATED_CDS"/>
    <property type="molecule type" value="Genomic_DNA"/>
</dbReference>
<dbReference type="GO" id="GO:0007097">
    <property type="term" value="P:nuclear migration"/>
    <property type="evidence" value="ECO:0007669"/>
    <property type="project" value="TreeGrafter"/>
</dbReference>
<dbReference type="InParanoid" id="H3AYI9"/>
<feature type="region of interest" description="Disordered" evidence="8">
    <location>
        <begin position="278"/>
        <end position="297"/>
    </location>
</feature>
<feature type="region of interest" description="Disordered" evidence="8">
    <location>
        <begin position="14"/>
        <end position="34"/>
    </location>
</feature>
<dbReference type="InterPro" id="IPR007707">
    <property type="entry name" value="TACC_C"/>
</dbReference>
<evidence type="ECO:0000313" key="11">
    <source>
        <dbReference type="Proteomes" id="UP000008672"/>
    </source>
</evidence>
<reference evidence="10" key="3">
    <citation type="submission" date="2025-09" db="UniProtKB">
        <authorList>
            <consortium name="Ensembl"/>
        </authorList>
    </citation>
    <scope>IDENTIFICATION</scope>
</reference>
<evidence type="ECO:0000256" key="5">
    <source>
        <dbReference type="ARBA" id="ARBA00023054"/>
    </source>
</evidence>
<feature type="compositionally biased region" description="Polar residues" evidence="8">
    <location>
        <begin position="650"/>
        <end position="663"/>
    </location>
</feature>
<keyword evidence="6" id="KW-0206">Cytoskeleton</keyword>
<sequence>KSLFQNINFHFHRSSDSEGAFETPESTTPVKAVPQVSCDQEIQSQLPLEDTEICSESIPEVAAPQPTEPIEEDSFCPPSRSISTVFDEDKPIASSGSYNLDFDNIDLIGPFQDCPPDLNSPEIKKPESKQHTRRKSTDSVSVPKSTLSRSLSLQAGELDAESNVSITESLAKPAEAFSIGADNASGTLKKTKKPRPPSLKKKPAVKKPVDVAPVSVNPQETQESDINTELPVLCKEVVSETASDNNTSESLKSTEKSDSPVLPQASYNFDPVNFEGIDPFSSGGSKVSVSPPVNRKSVSLTEALETASSEVGEVENSPTKGQAIRLEFDYSENKDNCETQQEKTPPPKKLGKKPGAKMPLRKPKIANKKITEKVDNTSSTSYSPSDPDITVSKGTYDFSLEKLDDPNFNPFSSSIKLQDSPKLPRQAYTFDPDTFDDSIDPFKSSSKIASSPPKSPASFQVPVNGNENCNETNGSDGENLNKSAKKKKTPIKTMVEDVMSVCSILKFSAWFSVQPQPQKKFTEDSSIKDDSTPLPTPDTPPIIAAVDHATDEEKLASSVTNQKWTCMAQDLESGNQDYPQPSDLSSFVNENSFNSSSEGLSYDQAYEIEYMEKIGSNSSHDDTAMKQSLYLKFDPLKDSPVKSSPVRLSDSPTPCSGSSFDETDLQLSGMKTQHPGSRTLAANQEAHLHSPDKLQQLEPELQSLRTASDKAELTSPEDSVASADVLLCRISRHDAMCDELEYLEPDLAEKNPAMFAQKLQEELEFAAMRIEALKLARQISQSSQCSLDSEQREVTSPGGDTISKTTLYSRTGVGESEDIDSHHHNQSDLDSALQIAREEIVTKEREVAEWKRQYEESRQEVAEMRRIVAEYEKTISQMIEDEQREKSMSHHTVQQLIMEKEQALADLNSVEKSLADLFRRYEKMKEVLEGFRKNEEVLKKCAQEYLARVKKEEQRYQALKIHAEEKLDRLITSIERAYDEISQVQVAYQASLRKEQMKVESLERTLEQKNKEIEELTKICDELIAKMGKS</sequence>
<evidence type="ECO:0000259" key="9">
    <source>
        <dbReference type="Pfam" id="PF05010"/>
    </source>
</evidence>
<dbReference type="GO" id="GO:0007052">
    <property type="term" value="P:mitotic spindle organization"/>
    <property type="evidence" value="ECO:0007669"/>
    <property type="project" value="InterPro"/>
</dbReference>
<dbReference type="EMBL" id="AFYH01123334">
    <property type="status" value="NOT_ANNOTATED_CDS"/>
    <property type="molecule type" value="Genomic_DNA"/>
</dbReference>
<dbReference type="AlphaFoldDB" id="H3AYI9"/>
<comment type="subcellular location">
    <subcellularLocation>
        <location evidence="1">Cytoplasm</location>
        <location evidence="1">Cytoskeleton</location>
    </subcellularLocation>
</comment>
<dbReference type="InterPro" id="IPR057663">
    <property type="entry name" value="TACC3_Aurora-A_bind"/>
</dbReference>
<keyword evidence="4" id="KW-0597">Phosphoprotein</keyword>
<keyword evidence="11" id="KW-1185">Reference proteome</keyword>
<dbReference type="GO" id="GO:0021987">
    <property type="term" value="P:cerebral cortex development"/>
    <property type="evidence" value="ECO:0007669"/>
    <property type="project" value="TreeGrafter"/>
</dbReference>
<keyword evidence="3" id="KW-0963">Cytoplasm</keyword>
<comment type="similarity">
    <text evidence="2">Belongs to the TACC family.</text>
</comment>
<feature type="compositionally biased region" description="Low complexity" evidence="8">
    <location>
        <begin position="281"/>
        <end position="293"/>
    </location>
</feature>
<feature type="region of interest" description="Disordered" evidence="8">
    <location>
        <begin position="328"/>
        <end position="393"/>
    </location>
</feature>
<feature type="compositionally biased region" description="Polar residues" evidence="8">
    <location>
        <begin position="138"/>
        <end position="153"/>
    </location>
</feature>
<dbReference type="FunFam" id="1.20.5.1700:FF:000001">
    <property type="entry name" value="Transforming acidic coiled-coil-containing protein 1 isoform 2"/>
    <property type="match status" value="1"/>
</dbReference>
<evidence type="ECO:0000256" key="4">
    <source>
        <dbReference type="ARBA" id="ARBA00022553"/>
    </source>
</evidence>
<evidence type="ECO:0000256" key="2">
    <source>
        <dbReference type="ARBA" id="ARBA00009423"/>
    </source>
</evidence>
<dbReference type="GeneTree" id="ENSGT00940000157052"/>
<proteinExistence type="inferred from homology"/>
<dbReference type="Ensembl" id="ENSLACT00000014812.1">
    <property type="protein sequence ID" value="ENSLACP00000014710.1"/>
    <property type="gene ID" value="ENSLACG00000012943.1"/>
</dbReference>
<dbReference type="GO" id="GO:0005856">
    <property type="term" value="C:cytoskeleton"/>
    <property type="evidence" value="ECO:0007669"/>
    <property type="project" value="UniProtKB-SubCell"/>
</dbReference>
<evidence type="ECO:0000313" key="10">
    <source>
        <dbReference type="Ensembl" id="ENSLACP00000014710.1"/>
    </source>
</evidence>
<evidence type="ECO:0000256" key="7">
    <source>
        <dbReference type="SAM" id="Coils"/>
    </source>
</evidence>
<dbReference type="EMBL" id="AFYH01123335">
    <property type="status" value="NOT_ANNOTATED_CDS"/>
    <property type="molecule type" value="Genomic_DNA"/>
</dbReference>
<organism evidence="10 11">
    <name type="scientific">Latimeria chalumnae</name>
    <name type="common">Coelacanth</name>
    <dbReference type="NCBI Taxonomy" id="7897"/>
    <lineage>
        <taxon>Eukaryota</taxon>
        <taxon>Metazoa</taxon>
        <taxon>Chordata</taxon>
        <taxon>Craniata</taxon>
        <taxon>Vertebrata</taxon>
        <taxon>Euteleostomi</taxon>
        <taxon>Coelacanthiformes</taxon>
        <taxon>Coelacanthidae</taxon>
        <taxon>Latimeria</taxon>
    </lineage>
</organism>
<evidence type="ECO:0000256" key="1">
    <source>
        <dbReference type="ARBA" id="ARBA00004245"/>
    </source>
</evidence>
<feature type="compositionally biased region" description="Basic and acidic residues" evidence="8">
    <location>
        <begin position="521"/>
        <end position="531"/>
    </location>
</feature>
<feature type="domain" description="Transforming acidic coiled-coil-containing protein C-terminal" evidence="9">
    <location>
        <begin position="824"/>
        <end position="1024"/>
    </location>
</feature>
<dbReference type="HOGENOM" id="CLU_005375_1_0_1"/>
<dbReference type="Proteomes" id="UP000008672">
    <property type="component" value="Unassembled WGS sequence"/>
</dbReference>
<dbReference type="InterPro" id="IPR039915">
    <property type="entry name" value="TACC"/>
</dbReference>
<feature type="region of interest" description="Disordered" evidence="8">
    <location>
        <begin position="109"/>
        <end position="267"/>
    </location>
</feature>
<dbReference type="STRING" id="7897.ENSLACP00000014710"/>
<feature type="compositionally biased region" description="Basic residues" evidence="8">
    <location>
        <begin position="189"/>
        <end position="205"/>
    </location>
</feature>
<dbReference type="eggNOG" id="ENOG502QUT1">
    <property type="taxonomic scope" value="Eukaryota"/>
</dbReference>
<feature type="coiled-coil region" evidence="7">
    <location>
        <begin position="833"/>
        <end position="1026"/>
    </location>
</feature>
<feature type="compositionally biased region" description="Basic residues" evidence="8">
    <location>
        <begin position="349"/>
        <end position="367"/>
    </location>
</feature>
<dbReference type="Pfam" id="PF05010">
    <property type="entry name" value="TACC_C"/>
    <property type="match status" value="1"/>
</dbReference>
<feature type="compositionally biased region" description="Polar residues" evidence="8">
    <location>
        <begin position="240"/>
        <end position="251"/>
    </location>
</feature>
<dbReference type="GO" id="GO:0005737">
    <property type="term" value="C:cytoplasm"/>
    <property type="evidence" value="ECO:0007669"/>
    <property type="project" value="TreeGrafter"/>
</dbReference>
<keyword evidence="5 7" id="KW-0175">Coiled coil</keyword>
<feature type="region of interest" description="Disordered" evidence="8">
    <location>
        <begin position="521"/>
        <end position="540"/>
    </location>
</feature>
<reference evidence="11" key="1">
    <citation type="submission" date="2011-08" db="EMBL/GenBank/DDBJ databases">
        <title>The draft genome of Latimeria chalumnae.</title>
        <authorList>
            <person name="Di Palma F."/>
            <person name="Alfoldi J."/>
            <person name="Johnson J."/>
            <person name="Berlin A."/>
            <person name="Gnerre S."/>
            <person name="Jaffe D."/>
            <person name="MacCallum I."/>
            <person name="Young S."/>
            <person name="Walker B.J."/>
            <person name="Lander E."/>
            <person name="Lindblad-Toh K."/>
        </authorList>
    </citation>
    <scope>NUCLEOTIDE SEQUENCE [LARGE SCALE GENOMIC DNA]</scope>
    <source>
        <strain evidence="11">Wild caught</strain>
    </source>
</reference>
<dbReference type="Pfam" id="PF25777">
    <property type="entry name" value="Aurora-A_bind_TACC3"/>
    <property type="match status" value="1"/>
</dbReference>
<dbReference type="Bgee" id="ENSLACG00000012943">
    <property type="expression patterns" value="Expressed in post-anal tail muscle and 6 other cell types or tissues"/>
</dbReference>
<feature type="compositionally biased region" description="Low complexity" evidence="8">
    <location>
        <begin position="377"/>
        <end position="388"/>
    </location>
</feature>
<feature type="region of interest" description="Disordered" evidence="8">
    <location>
        <begin position="62"/>
        <end position="90"/>
    </location>
</feature>
<reference evidence="10" key="2">
    <citation type="submission" date="2025-08" db="UniProtKB">
        <authorList>
            <consortium name="Ensembl"/>
        </authorList>
    </citation>
    <scope>IDENTIFICATION</scope>
</reference>
<feature type="region of interest" description="Disordered" evidence="8">
    <location>
        <begin position="787"/>
        <end position="806"/>
    </location>
</feature>
<accession>H3AYI9</accession>
<feature type="region of interest" description="Disordered" evidence="8">
    <location>
        <begin position="411"/>
        <end position="488"/>
    </location>
</feature>
<feature type="region of interest" description="Disordered" evidence="8">
    <location>
        <begin position="640"/>
        <end position="663"/>
    </location>
</feature>